<dbReference type="SUPFAM" id="SSF89360">
    <property type="entry name" value="HesB-like domain"/>
    <property type="match status" value="1"/>
</dbReference>
<evidence type="ECO:0000313" key="1">
    <source>
        <dbReference type="EMBL" id="KRQ87950.1"/>
    </source>
</evidence>
<comment type="caution">
    <text evidence="1">The sequence shown here is derived from an EMBL/GenBank/DDBJ whole genome shotgun (WGS) entry which is preliminary data.</text>
</comment>
<accession>A0A0R3K301</accession>
<proteinExistence type="predicted"/>
<dbReference type="OrthoDB" id="2355011at2"/>
<dbReference type="Proteomes" id="UP000052015">
    <property type="component" value="Unassembled WGS sequence"/>
</dbReference>
<protein>
    <submittedName>
        <fullName evidence="1">Iron-sulfur cluster insertion protein ErpA</fullName>
    </submittedName>
</protein>
<dbReference type="Gene3D" id="2.60.300.12">
    <property type="entry name" value="HesB-like domain"/>
    <property type="match status" value="1"/>
</dbReference>
<sequence>MKIIPTDKALFMIKKIAKENNQDLIVRIYTDMIGCKGIRFGIAYDEVLENDEKHQIGDITFVADHRLNEYADEIEIDFVDTPKQGFVFKSYPEYKKSCSGCSGCGIKFLDK</sequence>
<dbReference type="EMBL" id="LKHP01000001">
    <property type="protein sequence ID" value="KRQ87950.1"/>
    <property type="molecule type" value="Genomic_DNA"/>
</dbReference>
<gene>
    <name evidence="1" type="primary">erpA</name>
    <name evidence="1" type="ORF">ABG79_00115</name>
</gene>
<dbReference type="STRING" id="908809.ABG79_00115"/>
<dbReference type="AlphaFoldDB" id="A0A0R3K301"/>
<reference evidence="1 2" key="1">
    <citation type="submission" date="2015-09" db="EMBL/GenBank/DDBJ databases">
        <title>Draft genome sequence of a Caloramator mitchellensis, a moderate thermophile from the Great Artesian Basin of Australia.</title>
        <authorList>
            <person name="Patel B.K."/>
        </authorList>
    </citation>
    <scope>NUCLEOTIDE SEQUENCE [LARGE SCALE GENOMIC DNA]</scope>
    <source>
        <strain evidence="1 2">VF08</strain>
    </source>
</reference>
<organism evidence="1 2">
    <name type="scientific">Caloramator mitchellensis</name>
    <dbReference type="NCBI Taxonomy" id="908809"/>
    <lineage>
        <taxon>Bacteria</taxon>
        <taxon>Bacillati</taxon>
        <taxon>Bacillota</taxon>
        <taxon>Clostridia</taxon>
        <taxon>Eubacteriales</taxon>
        <taxon>Clostridiaceae</taxon>
        <taxon>Caloramator</taxon>
    </lineage>
</organism>
<dbReference type="RefSeq" id="WP_057976022.1">
    <property type="nucleotide sequence ID" value="NZ_LKHP01000001.1"/>
</dbReference>
<dbReference type="InterPro" id="IPR035903">
    <property type="entry name" value="HesB-like_dom_sf"/>
</dbReference>
<name>A0A0R3K301_CALMK</name>
<evidence type="ECO:0000313" key="2">
    <source>
        <dbReference type="Proteomes" id="UP000052015"/>
    </source>
</evidence>
<keyword evidence="2" id="KW-1185">Reference proteome</keyword>